<protein>
    <submittedName>
        <fullName evidence="2">Uncharacterized protein</fullName>
    </submittedName>
</protein>
<feature type="compositionally biased region" description="Basic and acidic residues" evidence="1">
    <location>
        <begin position="16"/>
        <end position="28"/>
    </location>
</feature>
<gene>
    <name evidence="2" type="ORF">C9I28_16825</name>
</gene>
<organism evidence="2 3">
    <name type="scientific">Pseudoduganella armeniaca</name>
    <dbReference type="NCBI Taxonomy" id="2072590"/>
    <lineage>
        <taxon>Bacteria</taxon>
        <taxon>Pseudomonadati</taxon>
        <taxon>Pseudomonadota</taxon>
        <taxon>Betaproteobacteria</taxon>
        <taxon>Burkholderiales</taxon>
        <taxon>Oxalobacteraceae</taxon>
        <taxon>Telluria group</taxon>
        <taxon>Pseudoduganella</taxon>
    </lineage>
</organism>
<proteinExistence type="predicted"/>
<dbReference type="Proteomes" id="UP000240505">
    <property type="component" value="Chromosome"/>
</dbReference>
<evidence type="ECO:0000313" key="2">
    <source>
        <dbReference type="EMBL" id="AVR97123.1"/>
    </source>
</evidence>
<name>A0A2R4CBW1_9BURK</name>
<feature type="region of interest" description="Disordered" evidence="1">
    <location>
        <begin position="1"/>
        <end position="49"/>
    </location>
</feature>
<dbReference type="KEGG" id="masz:C9I28_16825"/>
<sequence length="68" mass="7448">MTIEIGKLSIKSSVGDGKDKDAEKKQDEDKEDGDCCGKPGARRTSAAGAWLADLRRQAEELAERARER</sequence>
<reference evidence="2 3" key="1">
    <citation type="submission" date="2018-03" db="EMBL/GenBank/DDBJ databases">
        <title>Massilia armeniaca sp. nov., isolated from desert soil.</title>
        <authorList>
            <person name="Huang H."/>
            <person name="Ren M."/>
        </authorList>
    </citation>
    <scope>NUCLEOTIDE SEQUENCE [LARGE SCALE GENOMIC DNA]</scope>
    <source>
        <strain evidence="2 3">ZMN-3</strain>
    </source>
</reference>
<keyword evidence="3" id="KW-1185">Reference proteome</keyword>
<dbReference type="RefSeq" id="WP_107142472.1">
    <property type="nucleotide sequence ID" value="NZ_CP028324.1"/>
</dbReference>
<evidence type="ECO:0000256" key="1">
    <source>
        <dbReference type="SAM" id="MobiDB-lite"/>
    </source>
</evidence>
<accession>A0A2R4CBW1</accession>
<evidence type="ECO:0000313" key="3">
    <source>
        <dbReference type="Proteomes" id="UP000240505"/>
    </source>
</evidence>
<dbReference type="AlphaFoldDB" id="A0A2R4CBW1"/>
<dbReference type="EMBL" id="CP028324">
    <property type="protein sequence ID" value="AVR97123.1"/>
    <property type="molecule type" value="Genomic_DNA"/>
</dbReference>